<reference evidence="3" key="1">
    <citation type="journal article" date="2014" name="Proc. Natl. Acad. Sci. U.S.A.">
        <title>Extensive sampling of basidiomycete genomes demonstrates inadequacy of the white-rot/brown-rot paradigm for wood decay fungi.</title>
        <authorList>
            <person name="Riley R."/>
            <person name="Salamov A.A."/>
            <person name="Brown D.W."/>
            <person name="Nagy L.G."/>
            <person name="Floudas D."/>
            <person name="Held B.W."/>
            <person name="Levasseur A."/>
            <person name="Lombard V."/>
            <person name="Morin E."/>
            <person name="Otillar R."/>
            <person name="Lindquist E.A."/>
            <person name="Sun H."/>
            <person name="LaButti K.M."/>
            <person name="Schmutz J."/>
            <person name="Jabbour D."/>
            <person name="Luo H."/>
            <person name="Baker S.E."/>
            <person name="Pisabarro A.G."/>
            <person name="Walton J.D."/>
            <person name="Blanchette R.A."/>
            <person name="Henrissat B."/>
            <person name="Martin F."/>
            <person name="Cullen D."/>
            <person name="Hibbett D.S."/>
            <person name="Grigoriev I.V."/>
        </authorList>
    </citation>
    <scope>NUCLEOTIDE SEQUENCE [LARGE SCALE GENOMIC DNA]</scope>
    <source>
        <strain evidence="3">PC15</strain>
    </source>
</reference>
<evidence type="ECO:0000313" key="2">
    <source>
        <dbReference type="EMBL" id="KDQ24444.1"/>
    </source>
</evidence>
<dbReference type="OrthoDB" id="10267127at2759"/>
<dbReference type="InParanoid" id="A0A067N9C9"/>
<dbReference type="PANTHER" id="PTHR42850:SF4">
    <property type="entry name" value="ZINC-DEPENDENT ENDOPOLYPHOSPHATASE"/>
    <property type="match status" value="1"/>
</dbReference>
<sequence>MDIHRLKALAFTTSLVALVFLLTQTRFTFSSVNLTWPPLTFGGKRRPDFSMYKSLSILSVQDFPLDPAASRRTVIIGDIHGMNSSLSSILDVLDYDPSSDVLIHVGDIIAKGPHEGSLAVLSYMASHNITGIRGNHDQKVIEWRGWLDWLHRFPDGRKWLTVLERRWDEAAAEGADPDVWASKQMKRHRSPWWRTIPKDWKIFAEHYKIARAMSDAEYRYLLALPLVLHIPHAHTFVVHAGLLSSDPRYKPRDPRQPLARVPTLFDSAKSKHGSDVPKLRRAQESALLSDIEQNTDPWVKLNMRGVLKNHDVTRGKDGRPWSDIWNRDMSRCDGFEHGLSFDDDHTTSKKRKALPCHPSTVVYGHAASRGLDIKRWTVGLDSGCVYGRKLSALVLGRHKHDNLQKHQKPTPTDIPFSDSLTGHVVSIECQLE</sequence>
<accession>A0A067N9C9</accession>
<feature type="domain" description="Calcineurin-like phosphoesterase" evidence="1">
    <location>
        <begin position="72"/>
        <end position="213"/>
    </location>
</feature>
<dbReference type="Gene3D" id="3.60.21.10">
    <property type="match status" value="1"/>
</dbReference>
<protein>
    <recommendedName>
        <fullName evidence="1">Calcineurin-like phosphoesterase domain-containing protein</fullName>
    </recommendedName>
</protein>
<dbReference type="GO" id="GO:0000298">
    <property type="term" value="F:endopolyphosphatase activity"/>
    <property type="evidence" value="ECO:0007669"/>
    <property type="project" value="TreeGrafter"/>
</dbReference>
<dbReference type="InterPro" id="IPR004843">
    <property type="entry name" value="Calcineurin-like_PHP"/>
</dbReference>
<evidence type="ECO:0000259" key="1">
    <source>
        <dbReference type="Pfam" id="PF00149"/>
    </source>
</evidence>
<dbReference type="GO" id="GO:0016791">
    <property type="term" value="F:phosphatase activity"/>
    <property type="evidence" value="ECO:0007669"/>
    <property type="project" value="TreeGrafter"/>
</dbReference>
<dbReference type="InterPro" id="IPR029052">
    <property type="entry name" value="Metallo-depent_PP-like"/>
</dbReference>
<dbReference type="HOGENOM" id="CLU_023125_0_2_1"/>
<dbReference type="Proteomes" id="UP000027073">
    <property type="component" value="Unassembled WGS sequence"/>
</dbReference>
<dbReference type="GO" id="GO:0005737">
    <property type="term" value="C:cytoplasm"/>
    <property type="evidence" value="ECO:0007669"/>
    <property type="project" value="TreeGrafter"/>
</dbReference>
<dbReference type="SUPFAM" id="SSF56300">
    <property type="entry name" value="Metallo-dependent phosphatases"/>
    <property type="match status" value="1"/>
</dbReference>
<proteinExistence type="predicted"/>
<evidence type="ECO:0000313" key="3">
    <source>
        <dbReference type="Proteomes" id="UP000027073"/>
    </source>
</evidence>
<dbReference type="VEuPathDB" id="FungiDB:PLEOSDRAFT_1107376"/>
<dbReference type="GO" id="GO:0006798">
    <property type="term" value="P:polyphosphate catabolic process"/>
    <property type="evidence" value="ECO:0007669"/>
    <property type="project" value="TreeGrafter"/>
</dbReference>
<name>A0A067N9C9_PLEO1</name>
<dbReference type="AlphaFoldDB" id="A0A067N9C9"/>
<dbReference type="EMBL" id="KL198011">
    <property type="protein sequence ID" value="KDQ24444.1"/>
    <property type="molecule type" value="Genomic_DNA"/>
</dbReference>
<dbReference type="STRING" id="1137138.A0A067N9C9"/>
<dbReference type="Pfam" id="PF00149">
    <property type="entry name" value="Metallophos"/>
    <property type="match status" value="1"/>
</dbReference>
<dbReference type="PANTHER" id="PTHR42850">
    <property type="entry name" value="METALLOPHOSPHOESTERASE"/>
    <property type="match status" value="1"/>
</dbReference>
<gene>
    <name evidence="2" type="ORF">PLEOSDRAFT_1107376</name>
</gene>
<dbReference type="InterPro" id="IPR050126">
    <property type="entry name" value="Ap4A_hydrolase"/>
</dbReference>
<organism evidence="2 3">
    <name type="scientific">Pleurotus ostreatus (strain PC15)</name>
    <name type="common">Oyster mushroom</name>
    <dbReference type="NCBI Taxonomy" id="1137138"/>
    <lineage>
        <taxon>Eukaryota</taxon>
        <taxon>Fungi</taxon>
        <taxon>Dikarya</taxon>
        <taxon>Basidiomycota</taxon>
        <taxon>Agaricomycotina</taxon>
        <taxon>Agaricomycetes</taxon>
        <taxon>Agaricomycetidae</taxon>
        <taxon>Agaricales</taxon>
        <taxon>Pleurotineae</taxon>
        <taxon>Pleurotaceae</taxon>
        <taxon>Pleurotus</taxon>
    </lineage>
</organism>